<reference evidence="3" key="1">
    <citation type="submission" date="2020-10" db="EMBL/GenBank/DDBJ databases">
        <authorList>
            <person name="Gilroy R."/>
        </authorList>
    </citation>
    <scope>NUCLEOTIDE SEQUENCE</scope>
    <source>
        <strain evidence="3">20514</strain>
    </source>
</reference>
<dbReference type="Pfam" id="PF06202">
    <property type="entry name" value="GDE_C"/>
    <property type="match status" value="1"/>
</dbReference>
<gene>
    <name evidence="3" type="ORF">IAC29_08525</name>
</gene>
<evidence type="ECO:0000259" key="2">
    <source>
        <dbReference type="Pfam" id="PF12439"/>
    </source>
</evidence>
<evidence type="ECO:0000259" key="1">
    <source>
        <dbReference type="Pfam" id="PF06202"/>
    </source>
</evidence>
<reference evidence="3" key="2">
    <citation type="journal article" date="2021" name="PeerJ">
        <title>Extensive microbial diversity within the chicken gut microbiome revealed by metagenomics and culture.</title>
        <authorList>
            <person name="Gilroy R."/>
            <person name="Ravi A."/>
            <person name="Getino M."/>
            <person name="Pursley I."/>
            <person name="Horton D.L."/>
            <person name="Alikhan N.F."/>
            <person name="Baker D."/>
            <person name="Gharbi K."/>
            <person name="Hall N."/>
            <person name="Watson M."/>
            <person name="Adriaenssens E.M."/>
            <person name="Foster-Nyarko E."/>
            <person name="Jarju S."/>
            <person name="Secka A."/>
            <person name="Antonio M."/>
            <person name="Oren A."/>
            <person name="Chaudhuri R.R."/>
            <person name="La Ragione R."/>
            <person name="Hildebrand F."/>
            <person name="Pallen M.J."/>
        </authorList>
    </citation>
    <scope>NUCLEOTIDE SEQUENCE</scope>
    <source>
        <strain evidence="3">20514</strain>
    </source>
</reference>
<protein>
    <submittedName>
        <fullName evidence="3">Glycogen debranching enzyme N-terminal domain-containing protein</fullName>
    </submittedName>
</protein>
<dbReference type="InterPro" id="IPR032790">
    <property type="entry name" value="GDE_C"/>
</dbReference>
<organism evidence="3 4">
    <name type="scientific">Candidatus Cryptobacteroides merdigallinarum</name>
    <dbReference type="NCBI Taxonomy" id="2840770"/>
    <lineage>
        <taxon>Bacteria</taxon>
        <taxon>Pseudomonadati</taxon>
        <taxon>Bacteroidota</taxon>
        <taxon>Bacteroidia</taxon>
        <taxon>Bacteroidales</taxon>
        <taxon>Candidatus Cryptobacteroides</taxon>
    </lineage>
</organism>
<dbReference type="Proteomes" id="UP000810252">
    <property type="component" value="Unassembled WGS sequence"/>
</dbReference>
<dbReference type="InterPro" id="IPR010401">
    <property type="entry name" value="AGL/Gdb1"/>
</dbReference>
<dbReference type="GO" id="GO:0004134">
    <property type="term" value="F:4-alpha-glucanotransferase activity"/>
    <property type="evidence" value="ECO:0007669"/>
    <property type="project" value="InterPro"/>
</dbReference>
<dbReference type="Pfam" id="PF12439">
    <property type="entry name" value="GDE_N"/>
    <property type="match status" value="1"/>
</dbReference>
<evidence type="ECO:0000313" key="3">
    <source>
        <dbReference type="EMBL" id="MBO8449300.1"/>
    </source>
</evidence>
<feature type="domain" description="Glycogen debranching enzyme bacterial and archaeal type N-terminal" evidence="2">
    <location>
        <begin position="20"/>
        <end position="239"/>
    </location>
</feature>
<dbReference type="AlphaFoldDB" id="A0A9D9EMH7"/>
<dbReference type="PANTHER" id="PTHR10569:SF2">
    <property type="entry name" value="GLYCOGEN DEBRANCHING ENZYME"/>
    <property type="match status" value="1"/>
</dbReference>
<dbReference type="Gene3D" id="1.50.10.10">
    <property type="match status" value="1"/>
</dbReference>
<proteinExistence type="predicted"/>
<dbReference type="InterPro" id="IPR012341">
    <property type="entry name" value="6hp_glycosidase-like_sf"/>
</dbReference>
<accession>A0A9D9EMH7</accession>
<dbReference type="InterPro" id="IPR024742">
    <property type="entry name" value="Glycogen_debranch_N"/>
</dbReference>
<dbReference type="GO" id="GO:0004135">
    <property type="term" value="F:amylo-alpha-1,6-glucosidase activity"/>
    <property type="evidence" value="ECO:0007669"/>
    <property type="project" value="InterPro"/>
</dbReference>
<comment type="caution">
    <text evidence="3">The sequence shown here is derived from an EMBL/GenBank/DDBJ whole genome shotgun (WGS) entry which is preliminary data.</text>
</comment>
<sequence>MAFLKFNKSELVNLEYSLKREIIVANKTGAYCNTSIVTCNTRRYHGLLAVPVDKLGGGNFILLSALDESLVIGGKQFNLGIHCYGDVYEPRGHKYIVDFDADPAPEITYKVGEIVFTKTILMAPDSDQVLVKYHLVAAPEKATLVLKPFLAFRSVHSLTSQNPEARTEYREIANGVSFRLYGDFPDLNLQLSSKAQFKSLPYWYNGITYSDEMRRGFSCKEDLFVPGFFTTTMKPGDSIVFSASVEEDEPKTLKRKFTDAIRRLGHIHNYHDLLVRNADMLKCARNGHKRINAGFSWLETGLLRETIMSLPGLTLYADGNCAEFEEILDNLISDEQDRLFRRTTQVEAPLLLTDTIQQYIHYLEDEKGEATAARRVWKKYGKTLKGIIESYAPGKRHEVAMHPNGLLWAQMDGVALSWMNAYVNGRPVTERAGYQVETNAMWYNAVCFALDMEKKYGAKRNEFITRWTPVKALIEENFQRTFWNPEAGYLADYVDNGGQNMDVRPNQLYAVCLDYSPVEDMVKSEVVMTVNNELVTRRGIRTLSPRNMMYRGVYEGSQTDRDLAYHQGCAFPNLLDPYVSICFKMMGSNFYKKAEYLTEGFYADIDKHGVGAFSELYDGDPPHEAHGAIASACSTAALLRVDYLMNKNRKEEWR</sequence>
<name>A0A9D9EMH7_9BACT</name>
<dbReference type="EMBL" id="JADIMQ010000119">
    <property type="protein sequence ID" value="MBO8449300.1"/>
    <property type="molecule type" value="Genomic_DNA"/>
</dbReference>
<evidence type="ECO:0000313" key="4">
    <source>
        <dbReference type="Proteomes" id="UP000810252"/>
    </source>
</evidence>
<dbReference type="SUPFAM" id="SSF48208">
    <property type="entry name" value="Six-hairpin glycosidases"/>
    <property type="match status" value="1"/>
</dbReference>
<dbReference type="InterPro" id="IPR008928">
    <property type="entry name" value="6-hairpin_glycosidase_sf"/>
</dbReference>
<dbReference type="PANTHER" id="PTHR10569">
    <property type="entry name" value="GLYCOGEN DEBRANCHING ENZYME"/>
    <property type="match status" value="1"/>
</dbReference>
<dbReference type="GO" id="GO:0005980">
    <property type="term" value="P:glycogen catabolic process"/>
    <property type="evidence" value="ECO:0007669"/>
    <property type="project" value="InterPro"/>
</dbReference>
<feature type="domain" description="Glycogen debranching enzyme C-terminal" evidence="1">
    <location>
        <begin position="285"/>
        <end position="640"/>
    </location>
</feature>